<sequence>MLANSPPVKKEGILFEASGEQQNRGTLRSTCWLSRTGAGQSKPVKAGGGARSGSGRAESTPSWASYGDTGADRGGTETDDSDVVATAVGDA</sequence>
<feature type="compositionally biased region" description="Polar residues" evidence="1">
    <location>
        <begin position="19"/>
        <end position="39"/>
    </location>
</feature>
<dbReference type="Proteomes" id="UP001064489">
    <property type="component" value="Chromosome 8"/>
</dbReference>
<dbReference type="EMBL" id="JAJSOW010000103">
    <property type="protein sequence ID" value="KAI9173617.1"/>
    <property type="molecule type" value="Genomic_DNA"/>
</dbReference>
<proteinExistence type="predicted"/>
<reference evidence="2" key="1">
    <citation type="journal article" date="2022" name="Plant J.">
        <title>Strategies of tolerance reflected in two North American maple genomes.</title>
        <authorList>
            <person name="McEvoy S.L."/>
            <person name="Sezen U.U."/>
            <person name="Trouern-Trend A."/>
            <person name="McMahon S.M."/>
            <person name="Schaberg P.G."/>
            <person name="Yang J."/>
            <person name="Wegrzyn J.L."/>
            <person name="Swenson N.G."/>
        </authorList>
    </citation>
    <scope>NUCLEOTIDE SEQUENCE</scope>
    <source>
        <strain evidence="2">91603</strain>
    </source>
</reference>
<comment type="caution">
    <text evidence="2">The sequence shown here is derived from an EMBL/GenBank/DDBJ whole genome shotgun (WGS) entry which is preliminary data.</text>
</comment>
<accession>A0AAD5NPJ8</accession>
<dbReference type="AlphaFoldDB" id="A0AAD5NPJ8"/>
<feature type="region of interest" description="Disordered" evidence="1">
    <location>
        <begin position="1"/>
        <end position="91"/>
    </location>
</feature>
<gene>
    <name evidence="2" type="ORF">LWI28_003951</name>
</gene>
<evidence type="ECO:0000256" key="1">
    <source>
        <dbReference type="SAM" id="MobiDB-lite"/>
    </source>
</evidence>
<keyword evidence="3" id="KW-1185">Reference proteome</keyword>
<reference evidence="2" key="2">
    <citation type="submission" date="2023-02" db="EMBL/GenBank/DDBJ databases">
        <authorList>
            <person name="Swenson N.G."/>
            <person name="Wegrzyn J.L."/>
            <person name="Mcevoy S.L."/>
        </authorList>
    </citation>
    <scope>NUCLEOTIDE SEQUENCE</scope>
    <source>
        <strain evidence="2">91603</strain>
        <tissue evidence="2">Leaf</tissue>
    </source>
</reference>
<organism evidence="2 3">
    <name type="scientific">Acer negundo</name>
    <name type="common">Box elder</name>
    <dbReference type="NCBI Taxonomy" id="4023"/>
    <lineage>
        <taxon>Eukaryota</taxon>
        <taxon>Viridiplantae</taxon>
        <taxon>Streptophyta</taxon>
        <taxon>Embryophyta</taxon>
        <taxon>Tracheophyta</taxon>
        <taxon>Spermatophyta</taxon>
        <taxon>Magnoliopsida</taxon>
        <taxon>eudicotyledons</taxon>
        <taxon>Gunneridae</taxon>
        <taxon>Pentapetalae</taxon>
        <taxon>rosids</taxon>
        <taxon>malvids</taxon>
        <taxon>Sapindales</taxon>
        <taxon>Sapindaceae</taxon>
        <taxon>Hippocastanoideae</taxon>
        <taxon>Acereae</taxon>
        <taxon>Acer</taxon>
    </lineage>
</organism>
<name>A0AAD5NPJ8_ACENE</name>
<evidence type="ECO:0000313" key="3">
    <source>
        <dbReference type="Proteomes" id="UP001064489"/>
    </source>
</evidence>
<protein>
    <submittedName>
        <fullName evidence="2">Uncharacterized protein</fullName>
    </submittedName>
</protein>
<evidence type="ECO:0000313" key="2">
    <source>
        <dbReference type="EMBL" id="KAI9173617.1"/>
    </source>
</evidence>